<dbReference type="GeneID" id="115626075"/>
<name>A0A6J2TQ02_DROLE</name>
<evidence type="ECO:0000313" key="6">
    <source>
        <dbReference type="RefSeq" id="XP_030377188.1"/>
    </source>
</evidence>
<feature type="active site" description="Nucleophile" evidence="3">
    <location>
        <position position="165"/>
    </location>
</feature>
<dbReference type="GO" id="GO:0019441">
    <property type="term" value="P:L-tryptophan catabolic process to kynurenine"/>
    <property type="evidence" value="ECO:0007669"/>
    <property type="project" value="UniProtKB-UniRule"/>
</dbReference>
<evidence type="ECO:0000256" key="2">
    <source>
        <dbReference type="ARBA" id="ARBA00023079"/>
    </source>
</evidence>
<dbReference type="UniPathway" id="UPA00333">
    <property type="reaction ID" value="UER00454"/>
</dbReference>
<reference evidence="6" key="1">
    <citation type="submission" date="2025-08" db="UniProtKB">
        <authorList>
            <consortium name="RefSeq"/>
        </authorList>
    </citation>
    <scope>IDENTIFICATION</scope>
    <source>
        <strain evidence="6">11010-0011.00</strain>
        <tissue evidence="6">Whole body</tissue>
    </source>
</reference>
<comment type="domain">
    <text evidence="3">The main chain amide nitrogen atoms of the second glycine and its adjacent residue in the HGGXW motif define the oxyanion hole, and stabilize the oxyanion that forms during the nucleophilic attack by the catalytic serine during substrate cleavage.</text>
</comment>
<dbReference type="Gene3D" id="3.40.50.1820">
    <property type="entry name" value="alpha/beta hydrolase"/>
    <property type="match status" value="1"/>
</dbReference>
<proteinExistence type="inferred from homology"/>
<organism evidence="5 6">
    <name type="scientific">Drosophila lebanonensis</name>
    <name type="common">Fruit fly</name>
    <name type="synonym">Scaptodrosophila lebanonensis</name>
    <dbReference type="NCBI Taxonomy" id="7225"/>
    <lineage>
        <taxon>Eukaryota</taxon>
        <taxon>Metazoa</taxon>
        <taxon>Ecdysozoa</taxon>
        <taxon>Arthropoda</taxon>
        <taxon>Hexapoda</taxon>
        <taxon>Insecta</taxon>
        <taxon>Pterygota</taxon>
        <taxon>Neoptera</taxon>
        <taxon>Endopterygota</taxon>
        <taxon>Diptera</taxon>
        <taxon>Brachycera</taxon>
        <taxon>Muscomorpha</taxon>
        <taxon>Ephydroidea</taxon>
        <taxon>Drosophilidae</taxon>
        <taxon>Scaptodrosophila</taxon>
    </lineage>
</organism>
<feature type="short sequence motif" description="HGGXW" evidence="3">
    <location>
        <begin position="94"/>
        <end position="98"/>
    </location>
</feature>
<comment type="similarity">
    <text evidence="3">Belongs to the kynurenine formamidase family.</text>
</comment>
<dbReference type="InterPro" id="IPR027519">
    <property type="entry name" value="KFase_ver/fungi-typ"/>
</dbReference>
<evidence type="ECO:0000256" key="1">
    <source>
        <dbReference type="ARBA" id="ARBA00022801"/>
    </source>
</evidence>
<dbReference type="SUPFAM" id="SSF53474">
    <property type="entry name" value="alpha/beta-Hydrolases"/>
    <property type="match status" value="1"/>
</dbReference>
<dbReference type="Pfam" id="PF20434">
    <property type="entry name" value="BD-FAE"/>
    <property type="match status" value="1"/>
</dbReference>
<dbReference type="InterPro" id="IPR049492">
    <property type="entry name" value="BD-FAE-like_dom"/>
</dbReference>
<dbReference type="InterPro" id="IPR029058">
    <property type="entry name" value="AB_hydrolase_fold"/>
</dbReference>
<dbReference type="Proteomes" id="UP000504634">
    <property type="component" value="Unplaced"/>
</dbReference>
<keyword evidence="2 3" id="KW-0823">Tryptophan catabolism</keyword>
<keyword evidence="5" id="KW-1185">Reference proteome</keyword>
<evidence type="ECO:0000256" key="3">
    <source>
        <dbReference type="HAMAP-Rule" id="MF_03014"/>
    </source>
</evidence>
<comment type="subunit">
    <text evidence="3">Homodimer.</text>
</comment>
<dbReference type="OrthoDB" id="433474at2759"/>
<evidence type="ECO:0000259" key="4">
    <source>
        <dbReference type="Pfam" id="PF20434"/>
    </source>
</evidence>
<comment type="function">
    <text evidence="3">Catalyzes the hydrolysis of N-formyl-L-kynurenine to L-kynurenine, the second step in the kynurenine pathway of tryptophan degradation. Required for elimination of toxic metabolites.</text>
</comment>
<evidence type="ECO:0000313" key="5">
    <source>
        <dbReference type="Proteomes" id="UP000504634"/>
    </source>
</evidence>
<comment type="pathway">
    <text evidence="3">Amino-acid degradation; L-tryptophan degradation via kynurenine pathway; L-kynurenine from L-tryptophan: step 2/2.</text>
</comment>
<comment type="catalytic activity">
    <reaction evidence="3">
        <text>N-formyl-L-kynurenine + H2O = L-kynurenine + formate + H(+)</text>
        <dbReference type="Rhea" id="RHEA:13009"/>
        <dbReference type="ChEBI" id="CHEBI:15377"/>
        <dbReference type="ChEBI" id="CHEBI:15378"/>
        <dbReference type="ChEBI" id="CHEBI:15740"/>
        <dbReference type="ChEBI" id="CHEBI:57959"/>
        <dbReference type="ChEBI" id="CHEBI:58629"/>
        <dbReference type="EC" id="3.5.1.9"/>
    </reaction>
</comment>
<dbReference type="RefSeq" id="XP_030377188.1">
    <property type="nucleotide sequence ID" value="XM_030521328.1"/>
</dbReference>
<dbReference type="PANTHER" id="PTHR48081">
    <property type="entry name" value="AB HYDROLASE SUPERFAMILY PROTEIN C4A8.06C"/>
    <property type="match status" value="1"/>
</dbReference>
<feature type="domain" description="BD-FAE-like" evidence="4">
    <location>
        <begin position="73"/>
        <end position="177"/>
    </location>
</feature>
<dbReference type="PANTHER" id="PTHR48081:SF33">
    <property type="entry name" value="KYNURENINE FORMAMIDASE"/>
    <property type="match status" value="1"/>
</dbReference>
<protein>
    <recommendedName>
        <fullName evidence="3">Kynurenine formamidase</fullName>
        <shortName evidence="3">KFA</shortName>
        <shortName evidence="3">KFase</shortName>
        <ecNumber evidence="3">3.5.1.9</ecNumber>
    </recommendedName>
    <alternativeName>
        <fullName evidence="3">Arylformamidase</fullName>
    </alternativeName>
    <alternativeName>
        <fullName evidence="3">N-formylkynurenine formamidase</fullName>
        <shortName evidence="3">FKF</shortName>
    </alternativeName>
</protein>
<accession>A0A6J2TQ02</accession>
<dbReference type="InterPro" id="IPR050300">
    <property type="entry name" value="GDXG_lipolytic_enzyme"/>
</dbReference>
<keyword evidence="1 3" id="KW-0378">Hydrolase</keyword>
<sequence>MYNSQDENVDLERDYLPSCHSSRFRQLKNPEEAVLEHFVQLITNQTSELCSNANIKVLPNLRYGGQVDRQLVDIYYSDVAKSKNKATPLFVFIHGGYWQMLDKSSSGSMVAPLVERGYRVAIMDYNLCPQVTLSQLLEQFSNFLEWIFDYAASTHTSHISFAGHSAGAHLLAQLLNAPDVLRSPQRACVPIRSLFYISGVYDLRELWPLTSVNPKNILSLNAELAAKLSPILWEYVEPSPEPTFGIHVLVAGHDSVSFIEQSRSFARLLAAKGFKIKFHIFEQYDHFDIIEESAIEGTPISEYIKEALQ</sequence>
<feature type="active site" evidence="3">
    <location>
        <position position="254"/>
    </location>
</feature>
<gene>
    <name evidence="6" type="primary">LOC115626075</name>
</gene>
<dbReference type="GO" id="GO:0004061">
    <property type="term" value="F:arylformamidase activity"/>
    <property type="evidence" value="ECO:0007669"/>
    <property type="project" value="UniProtKB-UniRule"/>
</dbReference>
<dbReference type="AlphaFoldDB" id="A0A6J2TQ02"/>
<dbReference type="HAMAP" id="MF_03014">
    <property type="entry name" value="KFase"/>
    <property type="match status" value="1"/>
</dbReference>
<dbReference type="EC" id="3.5.1.9" evidence="3"/>
<feature type="active site" evidence="3">
    <location>
        <position position="286"/>
    </location>
</feature>